<feature type="domain" description="J" evidence="5">
    <location>
        <begin position="120"/>
        <end position="182"/>
    </location>
</feature>
<dbReference type="GO" id="GO:0034975">
    <property type="term" value="P:protein folding in endoplasmic reticulum"/>
    <property type="evidence" value="ECO:0007669"/>
    <property type="project" value="TreeGrafter"/>
</dbReference>
<dbReference type="CDD" id="cd06257">
    <property type="entry name" value="DnaJ"/>
    <property type="match status" value="1"/>
</dbReference>
<feature type="transmembrane region" description="Helical" evidence="4">
    <location>
        <begin position="7"/>
        <end position="27"/>
    </location>
</feature>
<protein>
    <submittedName>
        <fullName evidence="6">DnaJ domain-containing protein</fullName>
    </submittedName>
</protein>
<dbReference type="Gene3D" id="1.10.287.110">
    <property type="entry name" value="DnaJ domain"/>
    <property type="match status" value="1"/>
</dbReference>
<dbReference type="GO" id="GO:0051087">
    <property type="term" value="F:protein-folding chaperone binding"/>
    <property type="evidence" value="ECO:0007669"/>
    <property type="project" value="TreeGrafter"/>
</dbReference>
<dbReference type="EMBL" id="JAHLFN010000034">
    <property type="protein sequence ID" value="MBU3842128.1"/>
    <property type="molecule type" value="Genomic_DNA"/>
</dbReference>
<reference evidence="6" key="1">
    <citation type="journal article" date="2021" name="PeerJ">
        <title>Extensive microbial diversity within the chicken gut microbiome revealed by metagenomics and culture.</title>
        <authorList>
            <person name="Gilroy R."/>
            <person name="Ravi A."/>
            <person name="Getino M."/>
            <person name="Pursley I."/>
            <person name="Horton D.L."/>
            <person name="Alikhan N.F."/>
            <person name="Baker D."/>
            <person name="Gharbi K."/>
            <person name="Hall N."/>
            <person name="Watson M."/>
            <person name="Adriaenssens E.M."/>
            <person name="Foster-Nyarko E."/>
            <person name="Jarju S."/>
            <person name="Secka A."/>
            <person name="Antonio M."/>
            <person name="Oren A."/>
            <person name="Chaudhuri R.R."/>
            <person name="La Ragione R."/>
            <person name="Hildebrand F."/>
            <person name="Pallen M.J."/>
        </authorList>
    </citation>
    <scope>NUCLEOTIDE SEQUENCE</scope>
    <source>
        <strain evidence="6">A6-441</strain>
    </source>
</reference>
<feature type="transmembrane region" description="Helical" evidence="4">
    <location>
        <begin position="33"/>
        <end position="63"/>
    </location>
</feature>
<dbReference type="PANTHER" id="PTHR44140:SF2">
    <property type="entry name" value="LD25575P"/>
    <property type="match status" value="1"/>
</dbReference>
<dbReference type="PROSITE" id="PS50076">
    <property type="entry name" value="DNAJ_2"/>
    <property type="match status" value="1"/>
</dbReference>
<dbReference type="SMART" id="SM00271">
    <property type="entry name" value="DnaJ"/>
    <property type="match status" value="1"/>
</dbReference>
<keyword evidence="2" id="KW-0732">Signal</keyword>
<dbReference type="SUPFAM" id="SSF46565">
    <property type="entry name" value="Chaperone J-domain"/>
    <property type="match status" value="1"/>
</dbReference>
<dbReference type="PANTHER" id="PTHR44140">
    <property type="entry name" value="LD25575P"/>
    <property type="match status" value="1"/>
</dbReference>
<sequence>MIYSISLTFILILFFVIGISFGFNRAIGMIPVLFIIFLLVAFLGWFAVNFFWLILLIIFINYLRNRNQPKRTRRTYYYRYDGTNANNFEDFFRQAGGSYNGQSQGGYENNPFGYAEDKSRYYEILGVSKTAGKDEIKRAYRELVKQHHPDKFSNASDSEKEYHENKLKEINEAYEKLLKDFS</sequence>
<reference evidence="6" key="2">
    <citation type="submission" date="2021-04" db="EMBL/GenBank/DDBJ databases">
        <authorList>
            <person name="Gilroy R."/>
        </authorList>
    </citation>
    <scope>NUCLEOTIDE SEQUENCE</scope>
    <source>
        <strain evidence="6">A6-441</strain>
    </source>
</reference>
<evidence type="ECO:0000256" key="2">
    <source>
        <dbReference type="ARBA" id="ARBA00022729"/>
    </source>
</evidence>
<dbReference type="InterPro" id="IPR001623">
    <property type="entry name" value="DnaJ_domain"/>
</dbReference>
<dbReference type="GO" id="GO:0051787">
    <property type="term" value="F:misfolded protein binding"/>
    <property type="evidence" value="ECO:0007669"/>
    <property type="project" value="TreeGrafter"/>
</dbReference>
<comment type="caution">
    <text evidence="6">The sequence shown here is derived from an EMBL/GenBank/DDBJ whole genome shotgun (WGS) entry which is preliminary data.</text>
</comment>
<dbReference type="InterPro" id="IPR036869">
    <property type="entry name" value="J_dom_sf"/>
</dbReference>
<dbReference type="InterPro" id="IPR051727">
    <property type="entry name" value="DnaJ_C3_Co-chaperones"/>
</dbReference>
<evidence type="ECO:0000256" key="3">
    <source>
        <dbReference type="ARBA" id="ARBA00022824"/>
    </source>
</evidence>
<keyword evidence="3" id="KW-0256">Endoplasmic reticulum</keyword>
<evidence type="ECO:0000256" key="4">
    <source>
        <dbReference type="SAM" id="Phobius"/>
    </source>
</evidence>
<keyword evidence="4" id="KW-0812">Transmembrane</keyword>
<accession>A0A9E2NWV8</accession>
<dbReference type="PRINTS" id="PR00625">
    <property type="entry name" value="JDOMAIN"/>
</dbReference>
<evidence type="ECO:0000313" key="7">
    <source>
        <dbReference type="Proteomes" id="UP000724657"/>
    </source>
</evidence>
<name>A0A9E2NWV8_9FUSO</name>
<gene>
    <name evidence="6" type="ORF">IAA47_03980</name>
</gene>
<comment type="subcellular location">
    <subcellularLocation>
        <location evidence="1">Endoplasmic reticulum</location>
    </subcellularLocation>
</comment>
<dbReference type="Pfam" id="PF00226">
    <property type="entry name" value="DnaJ"/>
    <property type="match status" value="1"/>
</dbReference>
<dbReference type="AlphaFoldDB" id="A0A9E2NWV8"/>
<keyword evidence="4" id="KW-0472">Membrane</keyword>
<proteinExistence type="predicted"/>
<evidence type="ECO:0000313" key="6">
    <source>
        <dbReference type="EMBL" id="MBU3842128.1"/>
    </source>
</evidence>
<dbReference type="Proteomes" id="UP000724657">
    <property type="component" value="Unassembled WGS sequence"/>
</dbReference>
<evidence type="ECO:0000256" key="1">
    <source>
        <dbReference type="ARBA" id="ARBA00004240"/>
    </source>
</evidence>
<keyword evidence="4" id="KW-1133">Transmembrane helix</keyword>
<evidence type="ECO:0000259" key="5">
    <source>
        <dbReference type="PROSITE" id="PS50076"/>
    </source>
</evidence>
<organism evidence="6 7">
    <name type="scientific">Candidatus Fusobacterium pullicola</name>
    <dbReference type="NCBI Taxonomy" id="2838601"/>
    <lineage>
        <taxon>Bacteria</taxon>
        <taxon>Fusobacteriati</taxon>
        <taxon>Fusobacteriota</taxon>
        <taxon>Fusobacteriia</taxon>
        <taxon>Fusobacteriales</taxon>
        <taxon>Fusobacteriaceae</taxon>
        <taxon>Fusobacterium</taxon>
    </lineage>
</organism>